<evidence type="ECO:0000313" key="3">
    <source>
        <dbReference type="Proteomes" id="UP001451303"/>
    </source>
</evidence>
<feature type="compositionally biased region" description="Basic and acidic residues" evidence="1">
    <location>
        <begin position="8"/>
        <end position="21"/>
    </location>
</feature>
<organism evidence="2 3">
    <name type="scientific">Neurospora intermedia</name>
    <dbReference type="NCBI Taxonomy" id="5142"/>
    <lineage>
        <taxon>Eukaryota</taxon>
        <taxon>Fungi</taxon>
        <taxon>Dikarya</taxon>
        <taxon>Ascomycota</taxon>
        <taxon>Pezizomycotina</taxon>
        <taxon>Sordariomycetes</taxon>
        <taxon>Sordariomycetidae</taxon>
        <taxon>Sordariales</taxon>
        <taxon>Sordariaceae</taxon>
        <taxon>Neurospora</taxon>
    </lineage>
</organism>
<reference evidence="2 3" key="1">
    <citation type="submission" date="2023-09" db="EMBL/GenBank/DDBJ databases">
        <title>Multi-omics analysis of a traditional fermented food reveals byproduct-associated fungal strains for waste-to-food upcycling.</title>
        <authorList>
            <consortium name="Lawrence Berkeley National Laboratory"/>
            <person name="Rekdal V.M."/>
            <person name="Villalobos-Escobedo J.M."/>
            <person name="Rodriguez-Valeron N."/>
            <person name="Garcia M.O."/>
            <person name="Vasquez D.P."/>
            <person name="Damayanti I."/>
            <person name="Sorensen P.M."/>
            <person name="Baidoo E.E."/>
            <person name="De Carvalho A.C."/>
            <person name="Riley R."/>
            <person name="Lipzen A."/>
            <person name="He G."/>
            <person name="Yan M."/>
            <person name="Haridas S."/>
            <person name="Daum C."/>
            <person name="Yoshinaga Y."/>
            <person name="Ng V."/>
            <person name="Grigoriev I.V."/>
            <person name="Munk R."/>
            <person name="Nuraida L."/>
            <person name="Wijaya C.H."/>
            <person name="Morales P.-C."/>
            <person name="Keasling J.D."/>
        </authorList>
    </citation>
    <scope>NUCLEOTIDE SEQUENCE [LARGE SCALE GENOMIC DNA]</scope>
    <source>
        <strain evidence="2 3">FGSC 2613</strain>
    </source>
</reference>
<feature type="compositionally biased region" description="Low complexity" evidence="1">
    <location>
        <begin position="74"/>
        <end position="87"/>
    </location>
</feature>
<keyword evidence="3" id="KW-1185">Reference proteome</keyword>
<sequence length="245" mass="27665">MPPTGPWRTKDGKIPGMERRIPNPTSHIRFYPGDRIEGNGLDLNTFLRKKAAAATARDKFQKDAGGRGPGGWGHSSRGRGPASSRSSDNTRTFDPAQFGLERNDNIVWIEEPRRRFAKNQQGNENFAQVQIIIRQRLSLLGLDYAVVRTGPHEDQNLHDELGTVRKQTNVITGRVSNETLPADLHVTLYAGKKNGMRGEKLYLQGHIYLQRVLRGNGEDREQFDYQFLADPSKRKYVLWGGKTSL</sequence>
<gene>
    <name evidence="2" type="ORF">QR685DRAFT_542556</name>
</gene>
<evidence type="ECO:0000256" key="1">
    <source>
        <dbReference type="SAM" id="MobiDB-lite"/>
    </source>
</evidence>
<name>A0ABR3DQG7_NEUIN</name>
<feature type="region of interest" description="Disordered" evidence="1">
    <location>
        <begin position="1"/>
        <end position="34"/>
    </location>
</feature>
<feature type="region of interest" description="Disordered" evidence="1">
    <location>
        <begin position="57"/>
        <end position="96"/>
    </location>
</feature>
<proteinExistence type="predicted"/>
<comment type="caution">
    <text evidence="2">The sequence shown here is derived from an EMBL/GenBank/DDBJ whole genome shotgun (WGS) entry which is preliminary data.</text>
</comment>
<dbReference type="Proteomes" id="UP001451303">
    <property type="component" value="Unassembled WGS sequence"/>
</dbReference>
<dbReference type="EMBL" id="JAVLET010000002">
    <property type="protein sequence ID" value="KAL0474081.1"/>
    <property type="molecule type" value="Genomic_DNA"/>
</dbReference>
<protein>
    <submittedName>
        <fullName evidence="2">Uncharacterized protein</fullName>
    </submittedName>
</protein>
<accession>A0ABR3DQG7</accession>
<evidence type="ECO:0000313" key="2">
    <source>
        <dbReference type="EMBL" id="KAL0474081.1"/>
    </source>
</evidence>